<keyword evidence="1" id="KW-0472">Membrane</keyword>
<comment type="caution">
    <text evidence="2">The sequence shown here is derived from an EMBL/GenBank/DDBJ whole genome shotgun (WGS) entry which is preliminary data.</text>
</comment>
<gene>
    <name evidence="2" type="ORF">CHARACLAT_019440</name>
</gene>
<keyword evidence="1" id="KW-0812">Transmembrane</keyword>
<sequence>MDSQPPGKVSWINISQVITEQGISGPAFTSSLPTVISESWLPITYSLVYQYFVLVLLIDIDQCRLGNTLLQLSFWRSSDPVTKPVLVKLAQIFIPSHLSCFTSF</sequence>
<name>A0ABU7DSF0_9TELE</name>
<evidence type="ECO:0000256" key="1">
    <source>
        <dbReference type="SAM" id="Phobius"/>
    </source>
</evidence>
<evidence type="ECO:0000313" key="2">
    <source>
        <dbReference type="EMBL" id="MED6278018.1"/>
    </source>
</evidence>
<accession>A0ABU7DSF0</accession>
<proteinExistence type="predicted"/>
<evidence type="ECO:0000313" key="3">
    <source>
        <dbReference type="Proteomes" id="UP001352852"/>
    </source>
</evidence>
<feature type="transmembrane region" description="Helical" evidence="1">
    <location>
        <begin position="40"/>
        <end position="58"/>
    </location>
</feature>
<organism evidence="2 3">
    <name type="scientific">Characodon lateralis</name>
    <dbReference type="NCBI Taxonomy" id="208331"/>
    <lineage>
        <taxon>Eukaryota</taxon>
        <taxon>Metazoa</taxon>
        <taxon>Chordata</taxon>
        <taxon>Craniata</taxon>
        <taxon>Vertebrata</taxon>
        <taxon>Euteleostomi</taxon>
        <taxon>Actinopterygii</taxon>
        <taxon>Neopterygii</taxon>
        <taxon>Teleostei</taxon>
        <taxon>Neoteleostei</taxon>
        <taxon>Acanthomorphata</taxon>
        <taxon>Ovalentaria</taxon>
        <taxon>Atherinomorphae</taxon>
        <taxon>Cyprinodontiformes</taxon>
        <taxon>Goodeidae</taxon>
        <taxon>Characodon</taxon>
    </lineage>
</organism>
<keyword evidence="1" id="KW-1133">Transmembrane helix</keyword>
<dbReference type="Proteomes" id="UP001352852">
    <property type="component" value="Unassembled WGS sequence"/>
</dbReference>
<protein>
    <submittedName>
        <fullName evidence="2">Uncharacterized protein</fullName>
    </submittedName>
</protein>
<reference evidence="2 3" key="1">
    <citation type="submission" date="2021-06" db="EMBL/GenBank/DDBJ databases">
        <authorList>
            <person name="Palmer J.M."/>
        </authorList>
    </citation>
    <scope>NUCLEOTIDE SEQUENCE [LARGE SCALE GENOMIC DNA]</scope>
    <source>
        <strain evidence="2 3">CL_MEX2019</strain>
        <tissue evidence="2">Muscle</tissue>
    </source>
</reference>
<keyword evidence="3" id="KW-1185">Reference proteome</keyword>
<dbReference type="EMBL" id="JAHUTJ010034554">
    <property type="protein sequence ID" value="MED6278018.1"/>
    <property type="molecule type" value="Genomic_DNA"/>
</dbReference>